<evidence type="ECO:0000256" key="5">
    <source>
        <dbReference type="ARBA" id="ARBA00023136"/>
    </source>
</evidence>
<evidence type="ECO:0000256" key="9">
    <source>
        <dbReference type="SAM" id="SignalP"/>
    </source>
</evidence>
<keyword evidence="4 8" id="KW-1133">Transmembrane helix</keyword>
<sequence length="270" mass="27460">MHTISTATTFCTLLAMASGVLSASASLKGCYSSTSSLNLAGSQTFNSMGSCSSLCLSKKAGAMAMQDSECYCGSTLPPADTLIDDSKCSIPCPGYPSDQCGGIGAYSVYLTGLSLAVPNADSSPSPSPSLSTPKSSSTSSSAPSVVTIGGETVVVTAKPQPSSDGASSDKNSNSSPNKSGIAAGVVVGLLAFGAIAGGIVLYLRNQKRRAIEEEHRQVAAVNSFIDGGKYPGPVTDTRLDPAVMASRRMSDGSIADNQDYSRRILKVTNA</sequence>
<keyword evidence="2 8" id="KW-0812">Transmembrane</keyword>
<evidence type="ECO:0000256" key="4">
    <source>
        <dbReference type="ARBA" id="ARBA00022989"/>
    </source>
</evidence>
<feature type="signal peptide" evidence="9">
    <location>
        <begin position="1"/>
        <end position="22"/>
    </location>
</feature>
<keyword evidence="5 8" id="KW-0472">Membrane</keyword>
<evidence type="ECO:0000256" key="2">
    <source>
        <dbReference type="ARBA" id="ARBA00022692"/>
    </source>
</evidence>
<dbReference type="SMART" id="SM00321">
    <property type="entry name" value="WSC"/>
    <property type="match status" value="1"/>
</dbReference>
<comment type="subcellular location">
    <subcellularLocation>
        <location evidence="1">Membrane</location>
        <topology evidence="1">Single-pass membrane protein</topology>
    </subcellularLocation>
</comment>
<evidence type="ECO:0000256" key="7">
    <source>
        <dbReference type="SAM" id="MobiDB-lite"/>
    </source>
</evidence>
<dbReference type="InterPro" id="IPR002889">
    <property type="entry name" value="WSC_carb-bd"/>
</dbReference>
<feature type="compositionally biased region" description="Low complexity" evidence="7">
    <location>
        <begin position="122"/>
        <end position="145"/>
    </location>
</feature>
<feature type="region of interest" description="Disordered" evidence="7">
    <location>
        <begin position="120"/>
        <end position="145"/>
    </location>
</feature>
<accession>A0A420IIC8</accession>
<feature type="region of interest" description="Disordered" evidence="7">
    <location>
        <begin position="157"/>
        <end position="176"/>
    </location>
</feature>
<proteinExistence type="predicted"/>
<evidence type="ECO:0000313" key="11">
    <source>
        <dbReference type="EMBL" id="RKF74308.1"/>
    </source>
</evidence>
<dbReference type="EMBL" id="MCBR01008553">
    <property type="protein sequence ID" value="RKF74308.1"/>
    <property type="molecule type" value="Genomic_DNA"/>
</dbReference>
<evidence type="ECO:0000256" key="1">
    <source>
        <dbReference type="ARBA" id="ARBA00004167"/>
    </source>
</evidence>
<dbReference type="GO" id="GO:0005886">
    <property type="term" value="C:plasma membrane"/>
    <property type="evidence" value="ECO:0007669"/>
    <property type="project" value="TreeGrafter"/>
</dbReference>
<dbReference type="Proteomes" id="UP000285405">
    <property type="component" value="Unassembled WGS sequence"/>
</dbReference>
<evidence type="ECO:0000256" key="3">
    <source>
        <dbReference type="ARBA" id="ARBA00022729"/>
    </source>
</evidence>
<feature type="domain" description="WSC" evidence="10">
    <location>
        <begin position="24"/>
        <end position="112"/>
    </location>
</feature>
<gene>
    <name evidence="11" type="ORF">GcC1_085010</name>
</gene>
<keyword evidence="6" id="KW-0325">Glycoprotein</keyword>
<evidence type="ECO:0000259" key="10">
    <source>
        <dbReference type="PROSITE" id="PS51212"/>
    </source>
</evidence>
<dbReference type="PROSITE" id="PS51212">
    <property type="entry name" value="WSC"/>
    <property type="match status" value="1"/>
</dbReference>
<feature type="transmembrane region" description="Helical" evidence="8">
    <location>
        <begin position="181"/>
        <end position="203"/>
    </location>
</feature>
<dbReference type="Pfam" id="PF01822">
    <property type="entry name" value="WSC"/>
    <property type="match status" value="1"/>
</dbReference>
<feature type="chain" id="PRO_5019479897" evidence="9">
    <location>
        <begin position="23"/>
        <end position="270"/>
    </location>
</feature>
<keyword evidence="3 9" id="KW-0732">Signal</keyword>
<evidence type="ECO:0000256" key="8">
    <source>
        <dbReference type="SAM" id="Phobius"/>
    </source>
</evidence>
<evidence type="ECO:0000256" key="6">
    <source>
        <dbReference type="ARBA" id="ARBA00023180"/>
    </source>
</evidence>
<reference evidence="11 12" key="1">
    <citation type="journal article" date="2018" name="BMC Genomics">
        <title>Comparative genome analyses reveal sequence features reflecting distinct modes of host-adaptation between dicot and monocot powdery mildew.</title>
        <authorList>
            <person name="Wu Y."/>
            <person name="Ma X."/>
            <person name="Pan Z."/>
            <person name="Kale S.D."/>
            <person name="Song Y."/>
            <person name="King H."/>
            <person name="Zhang Q."/>
            <person name="Presley C."/>
            <person name="Deng X."/>
            <person name="Wei C.I."/>
            <person name="Xiao S."/>
        </authorList>
    </citation>
    <scope>NUCLEOTIDE SEQUENCE [LARGE SCALE GENOMIC DNA]</scope>
    <source>
        <strain evidence="11">UCSC1</strain>
    </source>
</reference>
<dbReference type="OrthoDB" id="2019572at2759"/>
<dbReference type="PANTHER" id="PTHR24269">
    <property type="entry name" value="KREMEN PROTEIN"/>
    <property type="match status" value="1"/>
</dbReference>
<name>A0A420IIC8_9PEZI</name>
<protein>
    <submittedName>
        <fullName evidence="11">Putative wsc domain containing protein</fullName>
    </submittedName>
</protein>
<dbReference type="InterPro" id="IPR051836">
    <property type="entry name" value="Kremen_rcpt"/>
</dbReference>
<evidence type="ECO:0000313" key="12">
    <source>
        <dbReference type="Proteomes" id="UP000285405"/>
    </source>
</evidence>
<dbReference type="PANTHER" id="PTHR24269:SF16">
    <property type="entry name" value="PROTEIN SLG1"/>
    <property type="match status" value="1"/>
</dbReference>
<comment type="caution">
    <text evidence="11">The sequence shown here is derived from an EMBL/GenBank/DDBJ whole genome shotgun (WGS) entry which is preliminary data.</text>
</comment>
<dbReference type="AlphaFoldDB" id="A0A420IIC8"/>
<organism evidence="11 12">
    <name type="scientific">Golovinomyces cichoracearum</name>
    <dbReference type="NCBI Taxonomy" id="62708"/>
    <lineage>
        <taxon>Eukaryota</taxon>
        <taxon>Fungi</taxon>
        <taxon>Dikarya</taxon>
        <taxon>Ascomycota</taxon>
        <taxon>Pezizomycotina</taxon>
        <taxon>Leotiomycetes</taxon>
        <taxon>Erysiphales</taxon>
        <taxon>Erysiphaceae</taxon>
        <taxon>Golovinomyces</taxon>
    </lineage>
</organism>